<dbReference type="Gene3D" id="2.60.120.620">
    <property type="entry name" value="q2cbj1_9rhob like domain"/>
    <property type="match status" value="1"/>
</dbReference>
<name>A0ABS0B3V5_9GAMM</name>
<keyword evidence="3" id="KW-0560">Oxidoreductase</keyword>
<dbReference type="InterPro" id="IPR006620">
    <property type="entry name" value="Pro_4_hyd_alph"/>
</dbReference>
<proteinExistence type="predicted"/>
<dbReference type="SMART" id="SM00702">
    <property type="entry name" value="P4Hc"/>
    <property type="match status" value="1"/>
</dbReference>
<dbReference type="Proteomes" id="UP001429984">
    <property type="component" value="Unassembled WGS sequence"/>
</dbReference>
<evidence type="ECO:0000256" key="1">
    <source>
        <dbReference type="ARBA" id="ARBA00001961"/>
    </source>
</evidence>
<sequence length="240" mass="27276">MISERIDPAFWRERLQRDGRVQIADYLQPAAAERLRDCLEREVPWTLALRDGSGARTIGHDTYAAMDEGIRAALLAQTAAGARLNALTGQGEFRFAYDSYMMVTAYQEGRDPGLVLHRVLELFNSPDYIAFVRALTGDARIRRVNAQATRYRPGHFLRFHTDEELSEGRLYAYVLNLSREWEADWGGLLQFIDKDGQVADTFLPRWNTLSLFAVPAGHTVSMVAPWAQHDRLAITGWFLT</sequence>
<dbReference type="Pfam" id="PF13661">
    <property type="entry name" value="2OG-FeII_Oxy_4"/>
    <property type="match status" value="1"/>
</dbReference>
<keyword evidence="6" id="KW-1185">Reference proteome</keyword>
<comment type="cofactor">
    <cofactor evidence="1">
        <name>L-ascorbate</name>
        <dbReference type="ChEBI" id="CHEBI:38290"/>
    </cofactor>
</comment>
<evidence type="ECO:0000313" key="5">
    <source>
        <dbReference type="EMBL" id="MBF6023156.1"/>
    </source>
</evidence>
<dbReference type="EMBL" id="JADLZT010000002">
    <property type="protein sequence ID" value="MBF6023156.1"/>
    <property type="molecule type" value="Genomic_DNA"/>
</dbReference>
<accession>A0ABS0B3V5</accession>
<dbReference type="PANTHER" id="PTHR12117:SF0">
    <property type="entry name" value="PROLYL 3-HYDROXYLASE OGFOD1"/>
    <property type="match status" value="1"/>
</dbReference>
<evidence type="ECO:0000259" key="4">
    <source>
        <dbReference type="SMART" id="SM00702"/>
    </source>
</evidence>
<protein>
    <submittedName>
        <fullName evidence="5">2OG-Fe(II) oxygenase</fullName>
    </submittedName>
</protein>
<gene>
    <name evidence="5" type="ORF">IU514_03845</name>
</gene>
<organism evidence="5 6">
    <name type="scientific">Lysobacter niastensis</name>
    <dbReference type="NCBI Taxonomy" id="380629"/>
    <lineage>
        <taxon>Bacteria</taxon>
        <taxon>Pseudomonadati</taxon>
        <taxon>Pseudomonadota</taxon>
        <taxon>Gammaproteobacteria</taxon>
        <taxon>Lysobacterales</taxon>
        <taxon>Lysobacteraceae</taxon>
        <taxon>Lysobacter</taxon>
    </lineage>
</organism>
<feature type="domain" description="Prolyl 4-hydroxylase alpha subunit" evidence="4">
    <location>
        <begin position="18"/>
        <end position="239"/>
    </location>
</feature>
<evidence type="ECO:0000313" key="6">
    <source>
        <dbReference type="Proteomes" id="UP001429984"/>
    </source>
</evidence>
<comment type="caution">
    <text evidence="5">The sequence shown here is derived from an EMBL/GenBank/DDBJ whole genome shotgun (WGS) entry which is preliminary data.</text>
</comment>
<evidence type="ECO:0000256" key="3">
    <source>
        <dbReference type="ARBA" id="ARBA00023002"/>
    </source>
</evidence>
<reference evidence="5 6" key="1">
    <citation type="submission" date="2020-11" db="EMBL/GenBank/DDBJ databases">
        <title>Draft Genome Sequence and Secondary Metabolite Biosynthetic Potential of the Lysobacter niastensis Type strain DSM 18481.</title>
        <authorList>
            <person name="Turrini P."/>
            <person name="Artuso I."/>
            <person name="Tescari M."/>
            <person name="Lugli G.A."/>
            <person name="Frangipani E."/>
            <person name="Ventura M."/>
            <person name="Visca P."/>
        </authorList>
    </citation>
    <scope>NUCLEOTIDE SEQUENCE [LARGE SCALE GENOMIC DNA]</scope>
    <source>
        <strain evidence="5 6">DSM 18481</strain>
    </source>
</reference>
<dbReference type="InterPro" id="IPR039558">
    <property type="entry name" value="TPA1/OFD1_N"/>
</dbReference>
<dbReference type="PANTHER" id="PTHR12117">
    <property type="entry name" value="HISTONE ACETYLTRANSFERASE COMPLEX"/>
    <property type="match status" value="1"/>
</dbReference>
<evidence type="ECO:0000256" key="2">
    <source>
        <dbReference type="ARBA" id="ARBA00022964"/>
    </source>
</evidence>
<dbReference type="RefSeq" id="WP_194929754.1">
    <property type="nucleotide sequence ID" value="NZ_JADLZT010000002.1"/>
</dbReference>
<keyword evidence="2" id="KW-0223">Dioxygenase</keyword>
<dbReference type="InterPro" id="IPR051842">
    <property type="entry name" value="uS12_prolyl_hydroxylase"/>
</dbReference>